<dbReference type="Proteomes" id="UP001614394">
    <property type="component" value="Unassembled WGS sequence"/>
</dbReference>
<evidence type="ECO:0000313" key="3">
    <source>
        <dbReference type="Proteomes" id="UP001614394"/>
    </source>
</evidence>
<organism evidence="2 3">
    <name type="scientific">Streptomyces fildesensis</name>
    <dbReference type="NCBI Taxonomy" id="375757"/>
    <lineage>
        <taxon>Bacteria</taxon>
        <taxon>Bacillati</taxon>
        <taxon>Actinomycetota</taxon>
        <taxon>Actinomycetes</taxon>
        <taxon>Kitasatosporales</taxon>
        <taxon>Streptomycetaceae</taxon>
        <taxon>Streptomyces</taxon>
    </lineage>
</organism>
<dbReference type="EMBL" id="JBITYG010000005">
    <property type="protein sequence ID" value="MFI9102545.1"/>
    <property type="molecule type" value="Genomic_DNA"/>
</dbReference>
<protein>
    <submittedName>
        <fullName evidence="2">SCO5918 family protein</fullName>
    </submittedName>
</protein>
<accession>A0ABW8C7Y5</accession>
<evidence type="ECO:0000313" key="2">
    <source>
        <dbReference type="EMBL" id="MFI9102545.1"/>
    </source>
</evidence>
<name>A0ABW8C7Y5_9ACTN</name>
<sequence length="99" mass="10946">MIRCTIAGVSFYLQASEVEQKMSGIKPEPITGESVKIGNRTYPVKQVGAIITRQDPRDFSAAQMVRALEKLEFKCFPKPAPAPPAEVPDVLPQSPPYWT</sequence>
<dbReference type="NCBIfam" id="NF038312">
    <property type="entry name" value="SCO5918_fam"/>
    <property type="match status" value="1"/>
</dbReference>
<proteinExistence type="predicted"/>
<evidence type="ECO:0000256" key="1">
    <source>
        <dbReference type="SAM" id="MobiDB-lite"/>
    </source>
</evidence>
<reference evidence="2 3" key="1">
    <citation type="submission" date="2024-10" db="EMBL/GenBank/DDBJ databases">
        <title>The Natural Products Discovery Center: Release of the First 8490 Sequenced Strains for Exploring Actinobacteria Biosynthetic Diversity.</title>
        <authorList>
            <person name="Kalkreuter E."/>
            <person name="Kautsar S.A."/>
            <person name="Yang D."/>
            <person name="Bader C.D."/>
            <person name="Teijaro C.N."/>
            <person name="Fluegel L."/>
            <person name="Davis C.M."/>
            <person name="Simpson J.R."/>
            <person name="Lauterbach L."/>
            <person name="Steele A.D."/>
            <person name="Gui C."/>
            <person name="Meng S."/>
            <person name="Li G."/>
            <person name="Viehrig K."/>
            <person name="Ye F."/>
            <person name="Su P."/>
            <person name="Kiefer A.F."/>
            <person name="Nichols A."/>
            <person name="Cepeda A.J."/>
            <person name="Yan W."/>
            <person name="Fan B."/>
            <person name="Jiang Y."/>
            <person name="Adhikari A."/>
            <person name="Zheng C.-J."/>
            <person name="Schuster L."/>
            <person name="Cowan T.M."/>
            <person name="Smanski M.J."/>
            <person name="Chevrette M.G."/>
            <person name="De Carvalho L.P.S."/>
            <person name="Shen B."/>
        </authorList>
    </citation>
    <scope>NUCLEOTIDE SEQUENCE [LARGE SCALE GENOMIC DNA]</scope>
    <source>
        <strain evidence="2 3">NPDC053399</strain>
    </source>
</reference>
<dbReference type="InterPro" id="IPR047719">
    <property type="entry name" value="SCO5918-like"/>
</dbReference>
<gene>
    <name evidence="2" type="ORF">ACIGXA_18685</name>
</gene>
<feature type="region of interest" description="Disordered" evidence="1">
    <location>
        <begin position="80"/>
        <end position="99"/>
    </location>
</feature>
<dbReference type="RefSeq" id="WP_285392493.1">
    <property type="nucleotide sequence ID" value="NZ_JBITYG010000005.1"/>
</dbReference>
<keyword evidence="3" id="KW-1185">Reference proteome</keyword>
<comment type="caution">
    <text evidence="2">The sequence shown here is derived from an EMBL/GenBank/DDBJ whole genome shotgun (WGS) entry which is preliminary data.</text>
</comment>